<protein>
    <submittedName>
        <fullName evidence="2">Uncharacterized protein</fullName>
    </submittedName>
</protein>
<proteinExistence type="predicted"/>
<reference evidence="2 3" key="1">
    <citation type="submission" date="2024-06" db="EMBL/GenBank/DDBJ databases">
        <title>Genomics of switchgrass bacterial isolates.</title>
        <authorList>
            <person name="Shade A."/>
        </authorList>
    </citation>
    <scope>NUCLEOTIDE SEQUENCE [LARGE SCALE GENOMIC DNA]</scope>
    <source>
        <strain evidence="2 3">PvP084</strain>
    </source>
</reference>
<gene>
    <name evidence="2" type="ORF">ABIC20_005573</name>
</gene>
<dbReference type="Proteomes" id="UP001549119">
    <property type="component" value="Unassembled WGS sequence"/>
</dbReference>
<dbReference type="RefSeq" id="WP_209650506.1">
    <property type="nucleotide sequence ID" value="NZ_JBEPNV010000001.1"/>
</dbReference>
<keyword evidence="3" id="KW-1185">Reference proteome</keyword>
<evidence type="ECO:0000313" key="3">
    <source>
        <dbReference type="Proteomes" id="UP001549119"/>
    </source>
</evidence>
<feature type="compositionally biased region" description="Basic residues" evidence="1">
    <location>
        <begin position="192"/>
        <end position="209"/>
    </location>
</feature>
<name>A0ABV2NP57_9HYPH</name>
<feature type="region of interest" description="Disordered" evidence="1">
    <location>
        <begin position="175"/>
        <end position="219"/>
    </location>
</feature>
<organism evidence="2 3">
    <name type="scientific">Methylobacterium radiotolerans</name>
    <dbReference type="NCBI Taxonomy" id="31998"/>
    <lineage>
        <taxon>Bacteria</taxon>
        <taxon>Pseudomonadati</taxon>
        <taxon>Pseudomonadota</taxon>
        <taxon>Alphaproteobacteria</taxon>
        <taxon>Hyphomicrobiales</taxon>
        <taxon>Methylobacteriaceae</taxon>
        <taxon>Methylobacterium</taxon>
    </lineage>
</organism>
<sequence length="219" mass="23752">MKPVPVPIGVAEISGGFLVSLPRQFWLVVGLRKSFPRLQAAVEPWTYLVPTGRDVAARIEAWIAEVELQVRAEARRRAWTATDAEWNGAGEPEAPRPVATEPAIVVLPKKRTAKPVLHLLAELSAGAVLVVTVSADGARGFRLAPSGRRVRVAVADRAIALRLIVPGNDGLFGPEWSQTWRGPTPQEAAAAKPKKARKPKSARSSRPRRSTPQPQEARP</sequence>
<accession>A0ABV2NP57</accession>
<dbReference type="EMBL" id="JBEPNW010000002">
    <property type="protein sequence ID" value="MET3868264.1"/>
    <property type="molecule type" value="Genomic_DNA"/>
</dbReference>
<evidence type="ECO:0000313" key="2">
    <source>
        <dbReference type="EMBL" id="MET3868264.1"/>
    </source>
</evidence>
<comment type="caution">
    <text evidence="2">The sequence shown here is derived from an EMBL/GenBank/DDBJ whole genome shotgun (WGS) entry which is preliminary data.</text>
</comment>
<evidence type="ECO:0000256" key="1">
    <source>
        <dbReference type="SAM" id="MobiDB-lite"/>
    </source>
</evidence>